<feature type="region of interest" description="Disordered" evidence="1">
    <location>
        <begin position="248"/>
        <end position="280"/>
    </location>
</feature>
<feature type="region of interest" description="Disordered" evidence="1">
    <location>
        <begin position="173"/>
        <end position="234"/>
    </location>
</feature>
<keyword evidence="2" id="KW-0418">Kinase</keyword>
<dbReference type="GO" id="GO:0019900">
    <property type="term" value="F:kinase binding"/>
    <property type="evidence" value="ECO:0007669"/>
    <property type="project" value="InterPro"/>
</dbReference>
<sequence length="550" mass="62141">MEEHNEHLVRRDIFEKPLDCGGEDHVSALLADQDLSKNRSIFVDAGFNEEQIQMDSTLGQSSQTKDTQTSTDDIGPKCEINEIPLSTGDEEKKMLTKRKRRIPVILTSLGQTKLPGMDKRRLSLQLPSQSDKEVDQCLRRLSNVDLSCSPHQEGLPGEARSCVQQNEVLASGQLHLLPKPPESKPFRSHSASRIPIQRSRSTPPPTERPSAQLNLTPQDTIPENEFRSSKQRPEDWITRRGQSCRLERSCREERQTVLSQGERGRTGPRGKAPDKRRASTAGMASLYAGHPRARRSLSFSAGCRDLTYRSALSKDRTTTGANTRGSQDRTGSKEMIITGGSRGKDGTGSTGTPADGLRNLNFELRDQVTRLRAQLDAQKGSIRQVQWQKVLDVRQARQQEQQRLWTALEDLRQKLGQEKTKEVEQMREHLTAKAESDLQKLTRHKDAEIFKLKQELVSKESMLKRVLNDERKARLGLTSDSHKTKLLDELKALRQEKKVLEESLHSASSAQRAFSDGLRKHSERRESEVSKVKRDMQVEVKGLVSNLMDK</sequence>
<reference evidence="2 3" key="1">
    <citation type="journal article" date="2021" name="Elife">
        <title>Chloroplast acquisition without the gene transfer in kleptoplastic sea slugs, Plakobranchus ocellatus.</title>
        <authorList>
            <person name="Maeda T."/>
            <person name="Takahashi S."/>
            <person name="Yoshida T."/>
            <person name="Shimamura S."/>
            <person name="Takaki Y."/>
            <person name="Nagai Y."/>
            <person name="Toyoda A."/>
            <person name="Suzuki Y."/>
            <person name="Arimoto A."/>
            <person name="Ishii H."/>
            <person name="Satoh N."/>
            <person name="Nishiyama T."/>
            <person name="Hasebe M."/>
            <person name="Maruyama T."/>
            <person name="Minagawa J."/>
            <person name="Obokata J."/>
            <person name="Shigenobu S."/>
        </authorList>
    </citation>
    <scope>NUCLEOTIDE SEQUENCE [LARGE SCALE GENOMIC DNA]</scope>
</reference>
<feature type="compositionally biased region" description="Basic and acidic residues" evidence="1">
    <location>
        <begin position="517"/>
        <end position="532"/>
    </location>
</feature>
<dbReference type="PANTHER" id="PTHR18935:SF8">
    <property type="entry name" value="GOLGIN SUBFAMILY A MEMBER 4-LIKE ISOFORM X1"/>
    <property type="match status" value="1"/>
</dbReference>
<evidence type="ECO:0000313" key="3">
    <source>
        <dbReference type="Proteomes" id="UP000762676"/>
    </source>
</evidence>
<keyword evidence="3" id="KW-1185">Reference proteome</keyword>
<gene>
    <name evidence="2" type="ORF">ElyMa_001205100</name>
</gene>
<dbReference type="InterPro" id="IPR024836">
    <property type="entry name" value="JAKMIP"/>
</dbReference>
<feature type="compositionally biased region" description="Low complexity" evidence="1">
    <location>
        <begin position="60"/>
        <end position="73"/>
    </location>
</feature>
<evidence type="ECO:0000313" key="2">
    <source>
        <dbReference type="EMBL" id="GFS05645.1"/>
    </source>
</evidence>
<feature type="compositionally biased region" description="Basic and acidic residues" evidence="1">
    <location>
        <begin position="224"/>
        <end position="234"/>
    </location>
</feature>
<dbReference type="PANTHER" id="PTHR18935">
    <property type="entry name" value="GOLGIN SUBFAMILY A MEMBER 4-LIKE ISOFORM X1"/>
    <property type="match status" value="1"/>
</dbReference>
<comment type="caution">
    <text evidence="2">The sequence shown here is derived from an EMBL/GenBank/DDBJ whole genome shotgun (WGS) entry which is preliminary data.</text>
</comment>
<feature type="region of interest" description="Disordered" evidence="1">
    <location>
        <begin position="502"/>
        <end position="532"/>
    </location>
</feature>
<protein>
    <submittedName>
        <fullName evidence="2">Janus kinase and microtubule-interacting protein 1</fullName>
    </submittedName>
</protein>
<keyword evidence="2" id="KW-0808">Transferase</keyword>
<dbReference type="GO" id="GO:0016301">
    <property type="term" value="F:kinase activity"/>
    <property type="evidence" value="ECO:0007669"/>
    <property type="project" value="UniProtKB-KW"/>
</dbReference>
<name>A0AAV4I6V5_9GAST</name>
<dbReference type="GO" id="GO:0008017">
    <property type="term" value="F:microtubule binding"/>
    <property type="evidence" value="ECO:0007669"/>
    <property type="project" value="InterPro"/>
</dbReference>
<dbReference type="Proteomes" id="UP000762676">
    <property type="component" value="Unassembled WGS sequence"/>
</dbReference>
<organism evidence="2 3">
    <name type="scientific">Elysia marginata</name>
    <dbReference type="NCBI Taxonomy" id="1093978"/>
    <lineage>
        <taxon>Eukaryota</taxon>
        <taxon>Metazoa</taxon>
        <taxon>Spiralia</taxon>
        <taxon>Lophotrochozoa</taxon>
        <taxon>Mollusca</taxon>
        <taxon>Gastropoda</taxon>
        <taxon>Heterobranchia</taxon>
        <taxon>Euthyneura</taxon>
        <taxon>Panpulmonata</taxon>
        <taxon>Sacoglossa</taxon>
        <taxon>Placobranchoidea</taxon>
        <taxon>Plakobranchidae</taxon>
        <taxon>Elysia</taxon>
    </lineage>
</organism>
<feature type="compositionally biased region" description="Polar residues" evidence="1">
    <location>
        <begin position="211"/>
        <end position="221"/>
    </location>
</feature>
<dbReference type="EMBL" id="BMAT01002374">
    <property type="protein sequence ID" value="GFS05645.1"/>
    <property type="molecule type" value="Genomic_DNA"/>
</dbReference>
<evidence type="ECO:0000256" key="1">
    <source>
        <dbReference type="SAM" id="MobiDB-lite"/>
    </source>
</evidence>
<dbReference type="AlphaFoldDB" id="A0AAV4I6V5"/>
<accession>A0AAV4I6V5</accession>
<proteinExistence type="predicted"/>
<feature type="region of interest" description="Disordered" evidence="1">
    <location>
        <begin position="314"/>
        <end position="357"/>
    </location>
</feature>
<feature type="region of interest" description="Disordered" evidence="1">
    <location>
        <begin position="55"/>
        <end position="77"/>
    </location>
</feature>